<dbReference type="Proteomes" id="UP000246702">
    <property type="component" value="Unassembled WGS sequence"/>
</dbReference>
<protein>
    <recommendedName>
        <fullName evidence="3">YAG7-like dimerisation domain-containing protein</fullName>
    </recommendedName>
</protein>
<dbReference type="InterPro" id="IPR058602">
    <property type="entry name" value="YAG7_dimerisation_dom"/>
</dbReference>
<dbReference type="EMBL" id="MSFK01000024">
    <property type="protein sequence ID" value="PWY78433.1"/>
    <property type="molecule type" value="Genomic_DNA"/>
</dbReference>
<reference evidence="4 5" key="1">
    <citation type="submission" date="2016-12" db="EMBL/GenBank/DDBJ databases">
        <title>The genomes of Aspergillus section Nigri reveals drivers in fungal speciation.</title>
        <authorList>
            <consortium name="DOE Joint Genome Institute"/>
            <person name="Vesth T.C."/>
            <person name="Nybo J."/>
            <person name="Theobald S."/>
            <person name="Brandl J."/>
            <person name="Frisvad J.C."/>
            <person name="Nielsen K.F."/>
            <person name="Lyhne E.K."/>
            <person name="Kogle M.E."/>
            <person name="Kuo A."/>
            <person name="Riley R."/>
            <person name="Clum A."/>
            <person name="Nolan M."/>
            <person name="Lipzen A."/>
            <person name="Salamov A."/>
            <person name="Henrissat B."/>
            <person name="Wiebenga A."/>
            <person name="De Vries R.P."/>
            <person name="Grigoriev I.V."/>
            <person name="Mortensen U.H."/>
            <person name="Andersen M.R."/>
            <person name="Baker S.E."/>
        </authorList>
    </citation>
    <scope>NUCLEOTIDE SEQUENCE [LARGE SCALE GENOMIC DNA]</scope>
    <source>
        <strain evidence="4 5">CBS 115572</strain>
    </source>
</reference>
<evidence type="ECO:0000313" key="4">
    <source>
        <dbReference type="EMBL" id="PWY78433.1"/>
    </source>
</evidence>
<dbReference type="AlphaFoldDB" id="A0A317VVU6"/>
<sequence>MAAINTNLPQSEPSSEKQKPNHASSPSVASKPEVNGLDAIDYQHFKDLQKSLRNAVKKLNATAKVDAIVAENPGKTLDDLVAEKKINVDQKAQALKKPSLQATVAQIEEQIAQFKDFAVYYEERLASQKADLEKAHKEELEALQEQATAAASNAGQQELRQKLLNLSKFLCAAATVRRSGDETSSESRAFEGVLYQVYGGTQDAVTSMLKIIDGVDDKVVGVDGTTLEVTYERVKQVSAELAPSSDDTTPEAAPVSDPSVANAAYTELQDTSYIADATVANESAPAAEPEPEQVTPPAQTLVGDGANAVAEASWDANASGVSSTNTEGWVEVPRDPAETETGLEATPAAVEAEATSAPAAGEQSAENVTVPKPQGPDGFEAVVHHQRQPSGRGRGRSGHGHGRGRGDGFRGRGRGEFRGHGRGRGRGGRGRGGANGNGNGNGNGTPSAAPAGTQ</sequence>
<evidence type="ECO:0000313" key="5">
    <source>
        <dbReference type="Proteomes" id="UP000246702"/>
    </source>
</evidence>
<keyword evidence="5" id="KW-1185">Reference proteome</keyword>
<feature type="coiled-coil region" evidence="1">
    <location>
        <begin position="126"/>
        <end position="157"/>
    </location>
</feature>
<feature type="domain" description="YAG7-like dimerisation" evidence="3">
    <location>
        <begin position="156"/>
        <end position="239"/>
    </location>
</feature>
<proteinExistence type="predicted"/>
<dbReference type="OrthoDB" id="5399559at2759"/>
<feature type="compositionally biased region" description="Polar residues" evidence="2">
    <location>
        <begin position="1"/>
        <end position="13"/>
    </location>
</feature>
<keyword evidence="1" id="KW-0175">Coiled coil</keyword>
<feature type="region of interest" description="Disordered" evidence="2">
    <location>
        <begin position="350"/>
        <end position="454"/>
    </location>
</feature>
<evidence type="ECO:0000259" key="3">
    <source>
        <dbReference type="Pfam" id="PF26434"/>
    </source>
</evidence>
<accession>A0A317VVU6</accession>
<feature type="region of interest" description="Disordered" evidence="2">
    <location>
        <begin position="1"/>
        <end position="34"/>
    </location>
</feature>
<name>A0A317VVU6_9EURO</name>
<gene>
    <name evidence="4" type="ORF">BO94DRAFT_177109</name>
</gene>
<feature type="compositionally biased region" description="Gly residues" evidence="2">
    <location>
        <begin position="430"/>
        <end position="443"/>
    </location>
</feature>
<feature type="compositionally biased region" description="Low complexity" evidence="2">
    <location>
        <begin position="350"/>
        <end position="362"/>
    </location>
</feature>
<dbReference type="STRING" id="1450535.A0A317VVU6"/>
<feature type="compositionally biased region" description="Basic residues" evidence="2">
    <location>
        <begin position="393"/>
        <end position="403"/>
    </location>
</feature>
<dbReference type="Pfam" id="PF26434">
    <property type="entry name" value="YAG7_C"/>
    <property type="match status" value="1"/>
</dbReference>
<evidence type="ECO:0000256" key="2">
    <source>
        <dbReference type="SAM" id="MobiDB-lite"/>
    </source>
</evidence>
<evidence type="ECO:0000256" key="1">
    <source>
        <dbReference type="SAM" id="Coils"/>
    </source>
</evidence>
<feature type="region of interest" description="Disordered" evidence="2">
    <location>
        <begin position="239"/>
        <end position="258"/>
    </location>
</feature>
<dbReference type="GeneID" id="37108089"/>
<organism evidence="4 5">
    <name type="scientific">Aspergillus sclerotioniger CBS 115572</name>
    <dbReference type="NCBI Taxonomy" id="1450535"/>
    <lineage>
        <taxon>Eukaryota</taxon>
        <taxon>Fungi</taxon>
        <taxon>Dikarya</taxon>
        <taxon>Ascomycota</taxon>
        <taxon>Pezizomycotina</taxon>
        <taxon>Eurotiomycetes</taxon>
        <taxon>Eurotiomycetidae</taxon>
        <taxon>Eurotiales</taxon>
        <taxon>Aspergillaceae</taxon>
        <taxon>Aspergillus</taxon>
        <taxon>Aspergillus subgen. Circumdati</taxon>
    </lineage>
</organism>
<feature type="compositionally biased region" description="Basic and acidic residues" evidence="2">
    <location>
        <begin position="404"/>
        <end position="419"/>
    </location>
</feature>
<comment type="caution">
    <text evidence="4">The sequence shown here is derived from an EMBL/GenBank/DDBJ whole genome shotgun (WGS) entry which is preliminary data.</text>
</comment>
<dbReference type="RefSeq" id="XP_025464742.1">
    <property type="nucleotide sequence ID" value="XM_025605946.1"/>
</dbReference>
<feature type="compositionally biased region" description="Basic residues" evidence="2">
    <location>
        <begin position="420"/>
        <end position="429"/>
    </location>
</feature>